<dbReference type="Proteomes" id="UP000185841">
    <property type="component" value="Unassembled WGS sequence"/>
</dbReference>
<name>A0A1N6SVI5_AQUAC</name>
<gene>
    <name evidence="2" type="ORF">SAMN05878282_104161</name>
</gene>
<reference evidence="2 3" key="1">
    <citation type="submission" date="2017-01" db="EMBL/GenBank/DDBJ databases">
        <authorList>
            <person name="Mah S.A."/>
            <person name="Swanson W.J."/>
            <person name="Moy G.W."/>
            <person name="Vacquier V.D."/>
        </authorList>
    </citation>
    <scope>NUCLEOTIDE SEQUENCE [LARGE SCALE GENOMIC DNA]</scope>
    <source>
        <strain evidence="2 3">RU36E</strain>
    </source>
</reference>
<keyword evidence="1" id="KW-0812">Transmembrane</keyword>
<protein>
    <recommendedName>
        <fullName evidence="4">Nitrogen fixation protein FixH</fullName>
    </recommendedName>
</protein>
<evidence type="ECO:0000256" key="1">
    <source>
        <dbReference type="SAM" id="Phobius"/>
    </source>
</evidence>
<dbReference type="InterPro" id="IPR008620">
    <property type="entry name" value="FixH"/>
</dbReference>
<dbReference type="EMBL" id="FTMP01000004">
    <property type="protein sequence ID" value="SIQ45022.1"/>
    <property type="molecule type" value="Genomic_DNA"/>
</dbReference>
<dbReference type="Pfam" id="PF05751">
    <property type="entry name" value="FixH"/>
    <property type="match status" value="1"/>
</dbReference>
<dbReference type="RefSeq" id="WP_076426557.1">
    <property type="nucleotide sequence ID" value="NZ_FTMP01000004.1"/>
</dbReference>
<keyword evidence="1" id="KW-1133">Transmembrane helix</keyword>
<evidence type="ECO:0000313" key="2">
    <source>
        <dbReference type="EMBL" id="SIQ45022.1"/>
    </source>
</evidence>
<evidence type="ECO:0008006" key="4">
    <source>
        <dbReference type="Google" id="ProtNLM"/>
    </source>
</evidence>
<proteinExistence type="predicted"/>
<sequence length="167" mass="18759">MSSQQTPVNPWYKEVWVWFILGILGLSVVLGTSMLVIATNNPPGLLSDNYYDVGKGINTSLEREDLAERLQLEASLTLDNEKGTVELHLKGYSNPPQLVLNLISPTQPERDRRVVVQRQPDGRYTGNLLDAVEGRRFVELIGQEGGKDWRLFEEKQLASSQSIHLGE</sequence>
<accession>A0A1N6SVI5</accession>
<dbReference type="AlphaFoldDB" id="A0A1N6SVI5"/>
<organism evidence="2 3">
    <name type="scientific">Aquipseudomonas alcaligenes</name>
    <name type="common">Pseudomonas alcaligenes</name>
    <dbReference type="NCBI Taxonomy" id="43263"/>
    <lineage>
        <taxon>Bacteria</taxon>
        <taxon>Pseudomonadati</taxon>
        <taxon>Pseudomonadota</taxon>
        <taxon>Gammaproteobacteria</taxon>
        <taxon>Pseudomonadales</taxon>
        <taxon>Pseudomonadaceae</taxon>
        <taxon>Aquipseudomonas</taxon>
    </lineage>
</organism>
<keyword evidence="1" id="KW-0472">Membrane</keyword>
<feature type="transmembrane region" description="Helical" evidence="1">
    <location>
        <begin position="15"/>
        <end position="37"/>
    </location>
</feature>
<evidence type="ECO:0000313" key="3">
    <source>
        <dbReference type="Proteomes" id="UP000185841"/>
    </source>
</evidence>